<dbReference type="Gene3D" id="2.60.120.620">
    <property type="entry name" value="q2cbj1_9rhob like domain"/>
    <property type="match status" value="1"/>
</dbReference>
<dbReference type="GO" id="GO:0006974">
    <property type="term" value="P:DNA damage response"/>
    <property type="evidence" value="ECO:0007669"/>
    <property type="project" value="TreeGrafter"/>
</dbReference>
<evidence type="ECO:0000256" key="3">
    <source>
        <dbReference type="ARBA" id="ARBA00022964"/>
    </source>
</evidence>
<gene>
    <name evidence="7" type="ORF">MNBD_GAMMA15-1573</name>
</gene>
<keyword evidence="5" id="KW-0408">Iron</keyword>
<keyword evidence="4" id="KW-0560">Oxidoreductase</keyword>
<dbReference type="HAMAP" id="MF_00657">
    <property type="entry name" value="Hydroxyl_YbiX"/>
    <property type="match status" value="1"/>
</dbReference>
<dbReference type="PANTHER" id="PTHR41536">
    <property type="entry name" value="PKHD-TYPE HYDROXYLASE YBIX"/>
    <property type="match status" value="1"/>
</dbReference>
<dbReference type="PROSITE" id="PS51471">
    <property type="entry name" value="FE2OG_OXY"/>
    <property type="match status" value="1"/>
</dbReference>
<evidence type="ECO:0000256" key="4">
    <source>
        <dbReference type="ARBA" id="ARBA00023002"/>
    </source>
</evidence>
<evidence type="ECO:0000259" key="6">
    <source>
        <dbReference type="PROSITE" id="PS51471"/>
    </source>
</evidence>
<dbReference type="Pfam" id="PF18331">
    <property type="entry name" value="PKHD_C"/>
    <property type="match status" value="1"/>
</dbReference>
<sequence>MLVVIPAVLGKAQLEQVQSLLKNGQYVDGRLSAGTRAKQVKQNEELQTDTARMDQLNSIVMGALVQHPHYQAMAMPVRVATPFYARYTAGMRYGDHIDDPVMGPPGGQYRSDISTTVFLNAPERYDGGELLIRTGFGDQSFKLSAGDAIVYPSSSLHSVTKVTRGERLVAVTWTQSMVRDPSQREILYQLYQARESLLNTRPGDHETTQVDHAYVNLTRMWAEL</sequence>
<name>A0A3B0XYP8_9ZZZZ</name>
<dbReference type="InterPro" id="IPR041097">
    <property type="entry name" value="PKHD_C"/>
</dbReference>
<dbReference type="PANTHER" id="PTHR41536:SF1">
    <property type="entry name" value="PKHD-TYPE HYDROXYLASE YBIX"/>
    <property type="match status" value="1"/>
</dbReference>
<keyword evidence="2" id="KW-0479">Metal-binding</keyword>
<protein>
    <submittedName>
        <fullName evidence="7">PKHD-type hydroxylase YbiX</fullName>
    </submittedName>
</protein>
<organism evidence="7">
    <name type="scientific">hydrothermal vent metagenome</name>
    <dbReference type="NCBI Taxonomy" id="652676"/>
    <lineage>
        <taxon>unclassified sequences</taxon>
        <taxon>metagenomes</taxon>
        <taxon>ecological metagenomes</taxon>
    </lineage>
</organism>
<accession>A0A3B0XYP8</accession>
<dbReference type="Pfam" id="PF13640">
    <property type="entry name" value="2OG-FeII_Oxy_3"/>
    <property type="match status" value="1"/>
</dbReference>
<reference evidence="7" key="1">
    <citation type="submission" date="2018-06" db="EMBL/GenBank/DDBJ databases">
        <authorList>
            <person name="Zhirakovskaya E."/>
        </authorList>
    </citation>
    <scope>NUCLEOTIDE SEQUENCE</scope>
</reference>
<evidence type="ECO:0000256" key="2">
    <source>
        <dbReference type="ARBA" id="ARBA00022723"/>
    </source>
</evidence>
<dbReference type="GO" id="GO:0031418">
    <property type="term" value="F:L-ascorbic acid binding"/>
    <property type="evidence" value="ECO:0007669"/>
    <property type="project" value="InterPro"/>
</dbReference>
<dbReference type="Gene3D" id="4.10.860.20">
    <property type="entry name" value="Rabenosyn, Rab binding domain"/>
    <property type="match status" value="1"/>
</dbReference>
<comment type="cofactor">
    <cofactor evidence="1">
        <name>L-ascorbate</name>
        <dbReference type="ChEBI" id="CHEBI:38290"/>
    </cofactor>
</comment>
<dbReference type="NCBIfam" id="NF003974">
    <property type="entry name" value="PRK05467.1-3"/>
    <property type="match status" value="1"/>
</dbReference>
<dbReference type="GO" id="GO:0016706">
    <property type="term" value="F:2-oxoglutarate-dependent dioxygenase activity"/>
    <property type="evidence" value="ECO:0007669"/>
    <property type="project" value="InterPro"/>
</dbReference>
<dbReference type="GO" id="GO:0006879">
    <property type="term" value="P:intracellular iron ion homeostasis"/>
    <property type="evidence" value="ECO:0007669"/>
    <property type="project" value="TreeGrafter"/>
</dbReference>
<dbReference type="InterPro" id="IPR006620">
    <property type="entry name" value="Pro_4_hyd_alph"/>
</dbReference>
<evidence type="ECO:0000256" key="1">
    <source>
        <dbReference type="ARBA" id="ARBA00001961"/>
    </source>
</evidence>
<dbReference type="InterPro" id="IPR044862">
    <property type="entry name" value="Pro_4_hyd_alph_FE2OG_OXY"/>
</dbReference>
<dbReference type="InterPro" id="IPR005123">
    <property type="entry name" value="Oxoglu/Fe-dep_dioxygenase_dom"/>
</dbReference>
<dbReference type="NCBIfam" id="NF003975">
    <property type="entry name" value="PRK05467.1-4"/>
    <property type="match status" value="1"/>
</dbReference>
<feature type="domain" description="Fe2OG dioxygenase" evidence="6">
    <location>
        <begin position="78"/>
        <end position="176"/>
    </location>
</feature>
<dbReference type="InterPro" id="IPR023550">
    <property type="entry name" value="PKHD_hydroxylase"/>
</dbReference>
<dbReference type="EMBL" id="UOFN01000002">
    <property type="protein sequence ID" value="VAW72631.1"/>
    <property type="molecule type" value="Genomic_DNA"/>
</dbReference>
<keyword evidence="3" id="KW-0223">Dioxygenase</keyword>
<dbReference type="SMART" id="SM00702">
    <property type="entry name" value="P4Hc"/>
    <property type="match status" value="1"/>
</dbReference>
<evidence type="ECO:0000313" key="7">
    <source>
        <dbReference type="EMBL" id="VAW72631.1"/>
    </source>
</evidence>
<proteinExistence type="inferred from homology"/>
<evidence type="ECO:0000256" key="5">
    <source>
        <dbReference type="ARBA" id="ARBA00023004"/>
    </source>
</evidence>
<dbReference type="AlphaFoldDB" id="A0A3B0XYP8"/>
<dbReference type="GO" id="GO:0005506">
    <property type="term" value="F:iron ion binding"/>
    <property type="evidence" value="ECO:0007669"/>
    <property type="project" value="InterPro"/>
</dbReference>